<dbReference type="InterPro" id="IPR036196">
    <property type="entry name" value="Ptyr_pPase_sf"/>
</dbReference>
<dbReference type="SMART" id="SM00226">
    <property type="entry name" value="LMWPc"/>
    <property type="match status" value="1"/>
</dbReference>
<gene>
    <name evidence="3" type="ORF">ACFSKP_16830</name>
</gene>
<organism evidence="3 4">
    <name type="scientific">Pontibacter ruber</name>
    <dbReference type="NCBI Taxonomy" id="1343895"/>
    <lineage>
        <taxon>Bacteria</taxon>
        <taxon>Pseudomonadati</taxon>
        <taxon>Bacteroidota</taxon>
        <taxon>Cytophagia</taxon>
        <taxon>Cytophagales</taxon>
        <taxon>Hymenobacteraceae</taxon>
        <taxon>Pontibacter</taxon>
    </lineage>
</organism>
<comment type="caution">
    <text evidence="3">The sequence shown here is derived from an EMBL/GenBank/DDBJ whole genome shotgun (WGS) entry which is preliminary data.</text>
</comment>
<feature type="domain" description="Phosphotyrosine protein phosphatase I" evidence="2">
    <location>
        <begin position="46"/>
        <end position="205"/>
    </location>
</feature>
<evidence type="ECO:0000313" key="4">
    <source>
        <dbReference type="Proteomes" id="UP001597374"/>
    </source>
</evidence>
<accession>A0ABW5D0T4</accession>
<keyword evidence="4" id="KW-1185">Reference proteome</keyword>
<dbReference type="Gene3D" id="3.40.50.2300">
    <property type="match status" value="1"/>
</dbReference>
<proteinExistence type="predicted"/>
<evidence type="ECO:0000259" key="2">
    <source>
        <dbReference type="SMART" id="SM00226"/>
    </source>
</evidence>
<reference evidence="4" key="1">
    <citation type="journal article" date="2019" name="Int. J. Syst. Evol. Microbiol.">
        <title>The Global Catalogue of Microorganisms (GCM) 10K type strain sequencing project: providing services to taxonomists for standard genome sequencing and annotation.</title>
        <authorList>
            <consortium name="The Broad Institute Genomics Platform"/>
            <consortium name="The Broad Institute Genome Sequencing Center for Infectious Disease"/>
            <person name="Wu L."/>
            <person name="Ma J."/>
        </authorList>
    </citation>
    <scope>NUCLEOTIDE SEQUENCE [LARGE SCALE GENOMIC DNA]</scope>
    <source>
        <strain evidence="4">CGMCC 4.1782</strain>
    </source>
</reference>
<dbReference type="Pfam" id="PF01451">
    <property type="entry name" value="LMWPc"/>
    <property type="match status" value="1"/>
</dbReference>
<dbReference type="InterPro" id="IPR023485">
    <property type="entry name" value="Ptyr_pPase"/>
</dbReference>
<dbReference type="EMBL" id="JBHUIM010000002">
    <property type="protein sequence ID" value="MFD2247935.1"/>
    <property type="molecule type" value="Genomic_DNA"/>
</dbReference>
<dbReference type="Proteomes" id="UP001597374">
    <property type="component" value="Unassembled WGS sequence"/>
</dbReference>
<dbReference type="SUPFAM" id="SSF52788">
    <property type="entry name" value="Phosphotyrosine protein phosphatases I"/>
    <property type="match status" value="1"/>
</dbReference>
<sequence length="206" mass="23207">MILLPTLQQTARELEHTFQTIPSGRKALLNQLIEFISRKREAGEAIKLVFICTHNSRRSHMAQIWAQAAASYYNIPAVKCYSAGTEATAFNPKAITAMQRLGFDIQGEDDADNPKYKAFFSEEADPLEVWSKQINDAANPKTGFCAIMTCSDADENCPFIEGAEIRIGITYDDPKAFDGTSQEKEKYLERALQIGREMLYVFHKAR</sequence>
<name>A0ABW5D0T4_9BACT</name>
<dbReference type="PANTHER" id="PTHR43428:SF1">
    <property type="entry name" value="ARSENATE REDUCTASE"/>
    <property type="match status" value="1"/>
</dbReference>
<dbReference type="RefSeq" id="WP_250431199.1">
    <property type="nucleotide sequence ID" value="NZ_JALPRR010000003.1"/>
</dbReference>
<evidence type="ECO:0000256" key="1">
    <source>
        <dbReference type="ARBA" id="ARBA00022849"/>
    </source>
</evidence>
<dbReference type="PANTHER" id="PTHR43428">
    <property type="entry name" value="ARSENATE REDUCTASE"/>
    <property type="match status" value="1"/>
</dbReference>
<evidence type="ECO:0000313" key="3">
    <source>
        <dbReference type="EMBL" id="MFD2247935.1"/>
    </source>
</evidence>
<keyword evidence="1" id="KW-0059">Arsenical resistance</keyword>
<protein>
    <submittedName>
        <fullName evidence="3">Protein-tyrosine-phosphatase</fullName>
    </submittedName>
</protein>